<name>A0A2N7QGP8_9BACT</name>
<gene>
    <name evidence="1" type="ORF">C0169_00310</name>
</gene>
<protein>
    <submittedName>
        <fullName evidence="1">Uncharacterized protein</fullName>
    </submittedName>
</protein>
<accession>A0A2N7QGP8</accession>
<sequence length="78" mass="9512">MVKVLFYQTGVKEELREQFNQMVKPFIEEVVGIRPKAYLLDMTLEKFKEIIRGKPFWIIIDYDLNRRPVIKVYQDKEF</sequence>
<evidence type="ECO:0000313" key="1">
    <source>
        <dbReference type="EMBL" id="PMP98161.1"/>
    </source>
</evidence>
<reference evidence="1 2" key="1">
    <citation type="submission" date="2018-01" db="EMBL/GenBank/DDBJ databases">
        <title>Metagenomic assembled genomes from two thermal pools in the Uzon Caldera, Kamchatka, Russia.</title>
        <authorList>
            <person name="Wilkins L."/>
            <person name="Ettinger C."/>
        </authorList>
    </citation>
    <scope>NUCLEOTIDE SEQUENCE [LARGE SCALE GENOMIC DNA]</scope>
    <source>
        <strain evidence="1">ARK-04</strain>
    </source>
</reference>
<proteinExistence type="predicted"/>
<organism evidence="1 2">
    <name type="scientific">Thermodesulfobacterium geofontis</name>
    <dbReference type="NCBI Taxonomy" id="1295609"/>
    <lineage>
        <taxon>Bacteria</taxon>
        <taxon>Pseudomonadati</taxon>
        <taxon>Thermodesulfobacteriota</taxon>
        <taxon>Thermodesulfobacteria</taxon>
        <taxon>Thermodesulfobacteriales</taxon>
        <taxon>Thermodesulfobacteriaceae</taxon>
        <taxon>Thermodesulfobacterium</taxon>
    </lineage>
</organism>
<comment type="caution">
    <text evidence="1">The sequence shown here is derived from an EMBL/GenBank/DDBJ whole genome shotgun (WGS) entry which is preliminary data.</text>
</comment>
<dbReference type="EMBL" id="PNJD01000017">
    <property type="protein sequence ID" value="PMP98161.1"/>
    <property type="molecule type" value="Genomic_DNA"/>
</dbReference>
<dbReference type="AlphaFoldDB" id="A0A2N7QGP8"/>
<dbReference type="Proteomes" id="UP000235619">
    <property type="component" value="Unassembled WGS sequence"/>
</dbReference>
<evidence type="ECO:0000313" key="2">
    <source>
        <dbReference type="Proteomes" id="UP000235619"/>
    </source>
</evidence>